<dbReference type="Gene3D" id="3.90.75.20">
    <property type="match status" value="1"/>
</dbReference>
<dbReference type="AlphaFoldDB" id="A0A6C0JSD9"/>
<protein>
    <recommendedName>
        <fullName evidence="2">HNH endonuclease</fullName>
    </recommendedName>
</protein>
<evidence type="ECO:0008006" key="2">
    <source>
        <dbReference type="Google" id="ProtNLM"/>
    </source>
</evidence>
<evidence type="ECO:0000313" key="1">
    <source>
        <dbReference type="EMBL" id="QHU08283.1"/>
    </source>
</evidence>
<sequence length="79" mass="9455">MDNLQYARRILNKILKQSLIEHIDGNTLNDCADNLRWATFSEWLAEPTKKIDWDLYVNRKEAEFVRLNVSNFQVLMNNR</sequence>
<dbReference type="InterPro" id="IPR044925">
    <property type="entry name" value="His-Me_finger_sf"/>
</dbReference>
<accession>A0A6C0JSD9</accession>
<dbReference type="SUPFAM" id="SSF54060">
    <property type="entry name" value="His-Me finger endonucleases"/>
    <property type="match status" value="1"/>
</dbReference>
<organism evidence="1">
    <name type="scientific">viral metagenome</name>
    <dbReference type="NCBI Taxonomy" id="1070528"/>
    <lineage>
        <taxon>unclassified sequences</taxon>
        <taxon>metagenomes</taxon>
        <taxon>organismal metagenomes</taxon>
    </lineage>
</organism>
<proteinExistence type="predicted"/>
<reference evidence="1" key="1">
    <citation type="journal article" date="2020" name="Nature">
        <title>Giant virus diversity and host interactions through global metagenomics.</title>
        <authorList>
            <person name="Schulz F."/>
            <person name="Roux S."/>
            <person name="Paez-Espino D."/>
            <person name="Jungbluth S."/>
            <person name="Walsh D.A."/>
            <person name="Denef V.J."/>
            <person name="McMahon K.D."/>
            <person name="Konstantinidis K.T."/>
            <person name="Eloe-Fadrosh E.A."/>
            <person name="Kyrpides N.C."/>
            <person name="Woyke T."/>
        </authorList>
    </citation>
    <scope>NUCLEOTIDE SEQUENCE</scope>
    <source>
        <strain evidence="1">GVMAG-S-1062768-28</strain>
    </source>
</reference>
<name>A0A6C0JSD9_9ZZZZ</name>
<dbReference type="EMBL" id="MN740695">
    <property type="protein sequence ID" value="QHU08283.1"/>
    <property type="molecule type" value="Genomic_DNA"/>
</dbReference>